<dbReference type="Gene3D" id="3.30.420.10">
    <property type="entry name" value="Ribonuclease H-like superfamily/Ribonuclease H"/>
    <property type="match status" value="1"/>
</dbReference>
<evidence type="ECO:0000256" key="1">
    <source>
        <dbReference type="SAM" id="MobiDB-lite"/>
    </source>
</evidence>
<comment type="caution">
    <text evidence="3">The sequence shown here is derived from an EMBL/GenBank/DDBJ whole genome shotgun (WGS) entry which is preliminary data.</text>
</comment>
<dbReference type="SUPFAM" id="SSF53098">
    <property type="entry name" value="Ribonuclease H-like"/>
    <property type="match status" value="1"/>
</dbReference>
<dbReference type="GO" id="GO:0004523">
    <property type="term" value="F:RNA-DNA hybrid ribonuclease activity"/>
    <property type="evidence" value="ECO:0007669"/>
    <property type="project" value="InterPro"/>
</dbReference>
<keyword evidence="4" id="KW-1185">Reference proteome</keyword>
<evidence type="ECO:0000259" key="2">
    <source>
        <dbReference type="Pfam" id="PF13456"/>
    </source>
</evidence>
<dbReference type="InterPro" id="IPR053151">
    <property type="entry name" value="RNase_H-like"/>
</dbReference>
<organism evidence="3 4">
    <name type="scientific">Lithocarpus litseifolius</name>
    <dbReference type="NCBI Taxonomy" id="425828"/>
    <lineage>
        <taxon>Eukaryota</taxon>
        <taxon>Viridiplantae</taxon>
        <taxon>Streptophyta</taxon>
        <taxon>Embryophyta</taxon>
        <taxon>Tracheophyta</taxon>
        <taxon>Spermatophyta</taxon>
        <taxon>Magnoliopsida</taxon>
        <taxon>eudicotyledons</taxon>
        <taxon>Gunneridae</taxon>
        <taxon>Pentapetalae</taxon>
        <taxon>rosids</taxon>
        <taxon>fabids</taxon>
        <taxon>Fagales</taxon>
        <taxon>Fagaceae</taxon>
        <taxon>Lithocarpus</taxon>
    </lineage>
</organism>
<proteinExistence type="predicted"/>
<dbReference type="Pfam" id="PF13456">
    <property type="entry name" value="RVT_3"/>
    <property type="match status" value="1"/>
</dbReference>
<gene>
    <name evidence="3" type="ORF">SO802_031581</name>
</gene>
<evidence type="ECO:0000313" key="3">
    <source>
        <dbReference type="EMBL" id="KAK9986630.1"/>
    </source>
</evidence>
<dbReference type="InterPro" id="IPR036397">
    <property type="entry name" value="RNaseH_sf"/>
</dbReference>
<evidence type="ECO:0000313" key="4">
    <source>
        <dbReference type="Proteomes" id="UP001459277"/>
    </source>
</evidence>
<protein>
    <recommendedName>
        <fullName evidence="2">RNase H type-1 domain-containing protein</fullName>
    </recommendedName>
</protein>
<dbReference type="PANTHER" id="PTHR47723">
    <property type="entry name" value="OS05G0353850 PROTEIN"/>
    <property type="match status" value="1"/>
</dbReference>
<sequence>MATRARKQTSPSPMSLRADYWQQPKNPRQAVKPRVVRWIPPISPSFKINFDGACFKEMGTAGMGVVVRDCSGSVLGALSQRIQLPSSAAIVELLACRRVMLFAKELRITNYTFKGDAKVVLQEIWNKDSTHPEYGHVINDVLSLATDCQFCSFSYVKRVGNIVAHFLAKFKVW</sequence>
<dbReference type="CDD" id="cd06222">
    <property type="entry name" value="RNase_H_like"/>
    <property type="match status" value="1"/>
</dbReference>
<feature type="domain" description="RNase H type-1" evidence="2">
    <location>
        <begin position="49"/>
        <end position="170"/>
    </location>
</feature>
<dbReference type="AlphaFoldDB" id="A0AAW2BKV8"/>
<dbReference type="InterPro" id="IPR044730">
    <property type="entry name" value="RNase_H-like_dom_plant"/>
</dbReference>
<dbReference type="EMBL" id="JAZDWU010000011">
    <property type="protein sequence ID" value="KAK9986630.1"/>
    <property type="molecule type" value="Genomic_DNA"/>
</dbReference>
<dbReference type="InterPro" id="IPR012337">
    <property type="entry name" value="RNaseH-like_sf"/>
</dbReference>
<name>A0AAW2BKV8_9ROSI</name>
<accession>A0AAW2BKV8</accession>
<feature type="region of interest" description="Disordered" evidence="1">
    <location>
        <begin position="1"/>
        <end position="28"/>
    </location>
</feature>
<dbReference type="PANTHER" id="PTHR47723:SF21">
    <property type="entry name" value="POLYNUCLEOTIDYL TRANSFERASE, RIBONUCLEASE H-LIKE SUPERFAMILY PROTEIN"/>
    <property type="match status" value="1"/>
</dbReference>
<reference evidence="3 4" key="1">
    <citation type="submission" date="2024-01" db="EMBL/GenBank/DDBJ databases">
        <title>A telomere-to-telomere, gap-free genome of sweet tea (Lithocarpus litseifolius).</title>
        <authorList>
            <person name="Zhou J."/>
        </authorList>
    </citation>
    <scope>NUCLEOTIDE SEQUENCE [LARGE SCALE GENOMIC DNA]</scope>
    <source>
        <strain evidence="3">Zhou-2022a</strain>
        <tissue evidence="3">Leaf</tissue>
    </source>
</reference>
<dbReference type="GO" id="GO:0003676">
    <property type="term" value="F:nucleic acid binding"/>
    <property type="evidence" value="ECO:0007669"/>
    <property type="project" value="InterPro"/>
</dbReference>
<dbReference type="Proteomes" id="UP001459277">
    <property type="component" value="Unassembled WGS sequence"/>
</dbReference>
<dbReference type="InterPro" id="IPR002156">
    <property type="entry name" value="RNaseH_domain"/>
</dbReference>